<accession>A0A1R3G0J7</accession>
<organism evidence="1 2">
    <name type="scientific">Corchorus olitorius</name>
    <dbReference type="NCBI Taxonomy" id="93759"/>
    <lineage>
        <taxon>Eukaryota</taxon>
        <taxon>Viridiplantae</taxon>
        <taxon>Streptophyta</taxon>
        <taxon>Embryophyta</taxon>
        <taxon>Tracheophyta</taxon>
        <taxon>Spermatophyta</taxon>
        <taxon>Magnoliopsida</taxon>
        <taxon>eudicotyledons</taxon>
        <taxon>Gunneridae</taxon>
        <taxon>Pentapetalae</taxon>
        <taxon>rosids</taxon>
        <taxon>malvids</taxon>
        <taxon>Malvales</taxon>
        <taxon>Malvaceae</taxon>
        <taxon>Grewioideae</taxon>
        <taxon>Apeibeae</taxon>
        <taxon>Corchorus</taxon>
    </lineage>
</organism>
<dbReference type="Proteomes" id="UP000187203">
    <property type="component" value="Unassembled WGS sequence"/>
</dbReference>
<comment type="caution">
    <text evidence="1">The sequence shown here is derived from an EMBL/GenBank/DDBJ whole genome shotgun (WGS) entry which is preliminary data.</text>
</comment>
<gene>
    <name evidence="1" type="ORF">COLO4_37620</name>
</gene>
<keyword evidence="2" id="KW-1185">Reference proteome</keyword>
<evidence type="ECO:0000313" key="2">
    <source>
        <dbReference type="Proteomes" id="UP000187203"/>
    </source>
</evidence>
<dbReference type="AlphaFoldDB" id="A0A1R3G0J7"/>
<proteinExistence type="predicted"/>
<evidence type="ECO:0000313" key="1">
    <source>
        <dbReference type="EMBL" id="OMO51573.1"/>
    </source>
</evidence>
<protein>
    <submittedName>
        <fullName evidence="1">Uncharacterized protein</fullName>
    </submittedName>
</protein>
<sequence>MDEPISSFCEIRKPPQKLTVNLLRNPSLKAFSTFSIFEKAKRSGYGKKPLVSIGVGIWLEENVESKERPRRCVVSQRGEMGVVAKNEGRI</sequence>
<dbReference type="EMBL" id="AWUE01024121">
    <property type="protein sequence ID" value="OMO51573.1"/>
    <property type="molecule type" value="Genomic_DNA"/>
</dbReference>
<name>A0A1R3G0J7_9ROSI</name>
<reference evidence="2" key="1">
    <citation type="submission" date="2013-09" db="EMBL/GenBank/DDBJ databases">
        <title>Corchorus olitorius genome sequencing.</title>
        <authorList>
            <person name="Alam M."/>
            <person name="Haque M.S."/>
            <person name="Islam M.S."/>
            <person name="Emdad E.M."/>
            <person name="Islam M.M."/>
            <person name="Ahmed B."/>
            <person name="Halim A."/>
            <person name="Hossen Q.M.M."/>
            <person name="Hossain M.Z."/>
            <person name="Ahmed R."/>
            <person name="Khan M.M."/>
            <person name="Islam R."/>
            <person name="Rashid M.M."/>
            <person name="Khan S.A."/>
            <person name="Rahman M.S."/>
            <person name="Alam M."/>
            <person name="Yahiya A.S."/>
            <person name="Khan M.S."/>
            <person name="Azam M.S."/>
            <person name="Haque T."/>
            <person name="Lashkar M.Z.H."/>
            <person name="Akhand A.I."/>
            <person name="Morshed G."/>
            <person name="Roy S."/>
            <person name="Uddin K.S."/>
            <person name="Rabeya T."/>
            <person name="Hossain A.S."/>
            <person name="Chowdhury A."/>
            <person name="Snigdha A.R."/>
            <person name="Mortoza M.S."/>
            <person name="Matin S.A."/>
            <person name="Hoque S.M.E."/>
            <person name="Islam M.K."/>
            <person name="Roy D.K."/>
            <person name="Haider R."/>
            <person name="Moosa M.M."/>
            <person name="Elias S.M."/>
            <person name="Hasan A.M."/>
            <person name="Jahan S."/>
            <person name="Shafiuddin M."/>
            <person name="Mahmood N."/>
            <person name="Shommy N.S."/>
        </authorList>
    </citation>
    <scope>NUCLEOTIDE SEQUENCE [LARGE SCALE GENOMIC DNA]</scope>
    <source>
        <strain evidence="2">cv. O-4</strain>
    </source>
</reference>